<dbReference type="PANTHER" id="PTHR46260:SF3">
    <property type="entry name" value="RING-TYPE DOMAIN-CONTAINING PROTEIN"/>
    <property type="match status" value="1"/>
</dbReference>
<keyword evidence="4" id="KW-1185">Reference proteome</keyword>
<keyword evidence="1" id="KW-0880">Kelch repeat</keyword>
<dbReference type="InterPro" id="IPR006652">
    <property type="entry name" value="Kelch_1"/>
</dbReference>
<gene>
    <name evidence="3" type="primary">KLHL8</name>
    <name evidence="3" type="ORF">SNAT2548_LOCUS21021</name>
</gene>
<dbReference type="InterPro" id="IPR051746">
    <property type="entry name" value="Kelch_domain_containing_8"/>
</dbReference>
<dbReference type="AlphaFoldDB" id="A0A812QE18"/>
<dbReference type="SUPFAM" id="SSF50965">
    <property type="entry name" value="Galactose oxidase, central domain"/>
    <property type="match status" value="1"/>
</dbReference>
<dbReference type="InterPro" id="IPR011043">
    <property type="entry name" value="Gal_Oxase/kelch_b-propeller"/>
</dbReference>
<dbReference type="PANTHER" id="PTHR46260">
    <property type="entry name" value="RING-TYPE DOMAIN-CONTAINING PROTEIN"/>
    <property type="match status" value="1"/>
</dbReference>
<dbReference type="InterPro" id="IPR015915">
    <property type="entry name" value="Kelch-typ_b-propeller"/>
</dbReference>
<dbReference type="SMART" id="SM00612">
    <property type="entry name" value="Kelch"/>
    <property type="match status" value="6"/>
</dbReference>
<organism evidence="3 4">
    <name type="scientific">Symbiodinium natans</name>
    <dbReference type="NCBI Taxonomy" id="878477"/>
    <lineage>
        <taxon>Eukaryota</taxon>
        <taxon>Sar</taxon>
        <taxon>Alveolata</taxon>
        <taxon>Dinophyceae</taxon>
        <taxon>Suessiales</taxon>
        <taxon>Symbiodiniaceae</taxon>
        <taxon>Symbiodinium</taxon>
    </lineage>
</organism>
<keyword evidence="2" id="KW-0677">Repeat</keyword>
<evidence type="ECO:0000256" key="2">
    <source>
        <dbReference type="ARBA" id="ARBA00022737"/>
    </source>
</evidence>
<evidence type="ECO:0000313" key="4">
    <source>
        <dbReference type="Proteomes" id="UP000604046"/>
    </source>
</evidence>
<reference evidence="3" key="1">
    <citation type="submission" date="2021-02" db="EMBL/GenBank/DDBJ databases">
        <authorList>
            <person name="Dougan E. K."/>
            <person name="Rhodes N."/>
            <person name="Thang M."/>
            <person name="Chan C."/>
        </authorList>
    </citation>
    <scope>NUCLEOTIDE SEQUENCE</scope>
</reference>
<protein>
    <submittedName>
        <fullName evidence="3">KLHL8 protein</fullName>
    </submittedName>
</protein>
<evidence type="ECO:0000256" key="1">
    <source>
        <dbReference type="ARBA" id="ARBA00022441"/>
    </source>
</evidence>
<dbReference type="OrthoDB" id="45365at2759"/>
<comment type="caution">
    <text evidence="3">The sequence shown here is derived from an EMBL/GenBank/DDBJ whole genome shotgun (WGS) entry which is preliminary data.</text>
</comment>
<dbReference type="Proteomes" id="UP000604046">
    <property type="component" value="Unassembled WGS sequence"/>
</dbReference>
<accession>A0A812QE18</accession>
<dbReference type="Pfam" id="PF24681">
    <property type="entry name" value="Kelch_KLHDC2_KLHL20_DRC7"/>
    <property type="match status" value="1"/>
</dbReference>
<dbReference type="Pfam" id="PF01344">
    <property type="entry name" value="Kelch_1"/>
    <property type="match status" value="2"/>
</dbReference>
<name>A0A812QE18_9DINO</name>
<dbReference type="Gene3D" id="2.120.10.80">
    <property type="entry name" value="Kelch-type beta propeller"/>
    <property type="match status" value="2"/>
</dbReference>
<evidence type="ECO:0000313" key="3">
    <source>
        <dbReference type="EMBL" id="CAE7385337.1"/>
    </source>
</evidence>
<proteinExistence type="predicted"/>
<dbReference type="EMBL" id="CAJNDS010002233">
    <property type="protein sequence ID" value="CAE7385337.1"/>
    <property type="molecule type" value="Genomic_DNA"/>
</dbReference>
<sequence>MGAGLEPLPAAPLPGCATLGAAPLAFAAAQDELVRKLEQIDLAKSLTQQAARRARLQAALLLELLQLPELAHALGLAVGLRASRRFATSARSHGASMRQMLPRLCEEVQPQFFVVGGCVAGTELSCLQHYDPSQNVWDVRQPMPTERRWCSGAHCLGKIYVIGGQQEGHVLGTVERYDVEMGFWEPVPDMPTAREACGVASCGSFLYVLGGCEHDEALSVTERLTVDETVLWWECLEDMPCSRDACAAASLTDRLVVVGGRCRDFLSSADMLHVESGRWSPLPPMPTPRLGCSAAAVGRSVFVFGGHAGRGRALAAVERLDTAAFIWEAVADMPTPRLGCVSLCHKPVANTLSIYVFGGHNGHGAIATAECLDVTGSGDVLGWRMLPSLPTPSYACAGGVSLC</sequence>